<protein>
    <submittedName>
        <fullName evidence="2">Uncharacterized protein</fullName>
    </submittedName>
</protein>
<accession>A0AAE1NV27</accession>
<reference evidence="2" key="1">
    <citation type="submission" date="2023-11" db="EMBL/GenBank/DDBJ databases">
        <title>Genome assemblies of two species of porcelain crab, Petrolisthes cinctipes and Petrolisthes manimaculis (Anomura: Porcellanidae).</title>
        <authorList>
            <person name="Angst P."/>
        </authorList>
    </citation>
    <scope>NUCLEOTIDE SEQUENCE</scope>
    <source>
        <strain evidence="2">PB745_02</strain>
        <tissue evidence="2">Gill</tissue>
    </source>
</reference>
<evidence type="ECO:0000313" key="3">
    <source>
        <dbReference type="Proteomes" id="UP001292094"/>
    </source>
</evidence>
<feature type="compositionally biased region" description="Low complexity" evidence="1">
    <location>
        <begin position="47"/>
        <end position="58"/>
    </location>
</feature>
<evidence type="ECO:0000313" key="2">
    <source>
        <dbReference type="EMBL" id="KAK4295872.1"/>
    </source>
</evidence>
<dbReference type="Proteomes" id="UP001292094">
    <property type="component" value="Unassembled WGS sequence"/>
</dbReference>
<evidence type="ECO:0000256" key="1">
    <source>
        <dbReference type="SAM" id="MobiDB-lite"/>
    </source>
</evidence>
<organism evidence="2 3">
    <name type="scientific">Petrolisthes manimaculis</name>
    <dbReference type="NCBI Taxonomy" id="1843537"/>
    <lineage>
        <taxon>Eukaryota</taxon>
        <taxon>Metazoa</taxon>
        <taxon>Ecdysozoa</taxon>
        <taxon>Arthropoda</taxon>
        <taxon>Crustacea</taxon>
        <taxon>Multicrustacea</taxon>
        <taxon>Malacostraca</taxon>
        <taxon>Eumalacostraca</taxon>
        <taxon>Eucarida</taxon>
        <taxon>Decapoda</taxon>
        <taxon>Pleocyemata</taxon>
        <taxon>Anomura</taxon>
        <taxon>Galatheoidea</taxon>
        <taxon>Porcellanidae</taxon>
        <taxon>Petrolisthes</taxon>
    </lineage>
</organism>
<feature type="region of interest" description="Disordered" evidence="1">
    <location>
        <begin position="1"/>
        <end position="58"/>
    </location>
</feature>
<keyword evidence="3" id="KW-1185">Reference proteome</keyword>
<dbReference type="EMBL" id="JAWZYT010003977">
    <property type="protein sequence ID" value="KAK4295872.1"/>
    <property type="molecule type" value="Genomic_DNA"/>
</dbReference>
<comment type="caution">
    <text evidence="2">The sequence shown here is derived from an EMBL/GenBank/DDBJ whole genome shotgun (WGS) entry which is preliminary data.</text>
</comment>
<name>A0AAE1NV27_9EUCA</name>
<sequence>MSDVRLSVREEDELPVIYPSPSLTSPATPLPIPHLSYPSSSLPATRPSPQLPLRLPSSPQIPLRLPSSLTCHPTLTSGTPPLSSPAIRSSLQVLLPPSLTSVTPPPLLHLSYPSQPTSILSLGSTTLYVQ</sequence>
<proteinExistence type="predicted"/>
<gene>
    <name evidence="2" type="ORF">Pmani_031589</name>
</gene>
<dbReference type="AlphaFoldDB" id="A0AAE1NV27"/>